<dbReference type="Pfam" id="PF03136">
    <property type="entry name" value="Pup_ligase"/>
    <property type="match status" value="1"/>
</dbReference>
<name>A0A1W1I565_9BACT</name>
<dbReference type="PANTHER" id="PTHR42307:SF2">
    <property type="entry name" value="PUP DEAMIDASE_DEPUPYLASE"/>
    <property type="match status" value="1"/>
</dbReference>
<evidence type="ECO:0000313" key="1">
    <source>
        <dbReference type="EMBL" id="SLM48154.1"/>
    </source>
</evidence>
<dbReference type="GO" id="GO:0019941">
    <property type="term" value="P:modification-dependent protein catabolic process"/>
    <property type="evidence" value="ECO:0007669"/>
    <property type="project" value="InterPro"/>
</dbReference>
<dbReference type="GO" id="GO:0010498">
    <property type="term" value="P:proteasomal protein catabolic process"/>
    <property type="evidence" value="ECO:0007669"/>
    <property type="project" value="InterPro"/>
</dbReference>
<dbReference type="STRING" id="1325564.NSJP_1982"/>
<dbReference type="GO" id="GO:0070490">
    <property type="term" value="P:protein pupylation"/>
    <property type="evidence" value="ECO:0007669"/>
    <property type="project" value="TreeGrafter"/>
</dbReference>
<protein>
    <submittedName>
        <fullName evidence="1">Depupylase</fullName>
        <ecNumber evidence="1">3.4.-.-</ecNumber>
    </submittedName>
</protein>
<dbReference type="KEGG" id="nja:NSJP_1982"/>
<gene>
    <name evidence="1" type="primary">dop</name>
    <name evidence="1" type="ORF">NSJP_1982</name>
</gene>
<dbReference type="EC" id="3.4.-.-" evidence="1"/>
<dbReference type="InterPro" id="IPR004347">
    <property type="entry name" value="Pup_ligase/deamidase"/>
</dbReference>
<dbReference type="GO" id="GO:0016787">
    <property type="term" value="F:hydrolase activity"/>
    <property type="evidence" value="ECO:0007669"/>
    <property type="project" value="UniProtKB-KW"/>
</dbReference>
<dbReference type="AlphaFoldDB" id="A0A1W1I565"/>
<keyword evidence="1" id="KW-0378">Hydrolase</keyword>
<dbReference type="PANTHER" id="PTHR42307">
    <property type="entry name" value="PUP DEAMIDASE/DEPUPYLASE"/>
    <property type="match status" value="1"/>
</dbReference>
<keyword evidence="2" id="KW-1185">Reference proteome</keyword>
<evidence type="ECO:0000313" key="2">
    <source>
        <dbReference type="Proteomes" id="UP000192042"/>
    </source>
</evidence>
<dbReference type="Proteomes" id="UP000192042">
    <property type="component" value="Chromosome I"/>
</dbReference>
<sequence length="515" mass="58103">MTNRPASVRLFGIETEYGIARDDLEQMDSVVESMDLVRAHLTASFERRWDYAGEDPHEDARGFRVSGLQQDREEDEFAKVDAHRPFSFHEMKSDLVLPNGARFYNDHTHPEYSTPECRTLKDLVAQDRAGERVAQRAADRRNRSLGGAHVQLYKNNTDFHGHSYGCHDNYLVPRSVPFASLVSGLLPFLVSRQVIAGAGKVGTEAQESGFVAGPYQLSQRADFMETDLSVDTMHNRPILNTRDEPHADPLKYRRLHLILGDANMCEYATALKVGTTRLVLELIARDAAPDLELESPVSAIKQISRDADLKVRVRRQKGSALSALDLQEEYLAAARRTLSGSDPETDWIMTEWEMVLSQLTGERSQLVGKLDWVTKQWLLETFVREERIGWDDPWLASLDLEYHNIDPERGLFLGLEADGKAWRLTTEKDVAQALSSGPRDTRGGLRGLCVRRFPDQITGMQWERIQFAGGLRSRVLDMSDLFEPETVLRCADVFEAASSPADALDAWKARKDAES</sequence>
<accession>A0A1W1I565</accession>
<dbReference type="EMBL" id="LT828648">
    <property type="protein sequence ID" value="SLM48154.1"/>
    <property type="molecule type" value="Genomic_DNA"/>
</dbReference>
<dbReference type="OrthoDB" id="9760627at2"/>
<organism evidence="1 2">
    <name type="scientific">Nitrospira japonica</name>
    <dbReference type="NCBI Taxonomy" id="1325564"/>
    <lineage>
        <taxon>Bacteria</taxon>
        <taxon>Pseudomonadati</taxon>
        <taxon>Nitrospirota</taxon>
        <taxon>Nitrospiria</taxon>
        <taxon>Nitrospirales</taxon>
        <taxon>Nitrospiraceae</taxon>
        <taxon>Nitrospira</taxon>
    </lineage>
</organism>
<proteinExistence type="predicted"/>
<reference evidence="1 2" key="1">
    <citation type="submission" date="2017-03" db="EMBL/GenBank/DDBJ databases">
        <authorList>
            <person name="Afonso C.L."/>
            <person name="Miller P.J."/>
            <person name="Scott M.A."/>
            <person name="Spackman E."/>
            <person name="Goraichik I."/>
            <person name="Dimitrov K.M."/>
            <person name="Suarez D.L."/>
            <person name="Swayne D.E."/>
        </authorList>
    </citation>
    <scope>NUCLEOTIDE SEQUENCE [LARGE SCALE GENOMIC DNA]</scope>
    <source>
        <strain evidence="1">Genome sequencing of Nitrospira japonica strain NJ11</strain>
    </source>
</reference>
<dbReference type="RefSeq" id="WP_080886575.1">
    <property type="nucleotide sequence ID" value="NZ_LT828648.1"/>
</dbReference>
<dbReference type="GO" id="GO:0005524">
    <property type="term" value="F:ATP binding"/>
    <property type="evidence" value="ECO:0007669"/>
    <property type="project" value="TreeGrafter"/>
</dbReference>